<feature type="non-terminal residue" evidence="1">
    <location>
        <position position="1"/>
    </location>
</feature>
<dbReference type="EMBL" id="JBJKTR010000011">
    <property type="protein sequence ID" value="KAL3353567.1"/>
    <property type="molecule type" value="Genomic_DNA"/>
</dbReference>
<evidence type="ECO:0000313" key="1">
    <source>
        <dbReference type="EMBL" id="KAL3353567.1"/>
    </source>
</evidence>
<name>A0ABD2TD72_9SOLN</name>
<reference evidence="1 2" key="1">
    <citation type="submission" date="2024-05" db="EMBL/GenBank/DDBJ databases">
        <title>De novo assembly of an allotetraploid wild potato.</title>
        <authorList>
            <person name="Hosaka A.J."/>
        </authorList>
    </citation>
    <scope>NUCLEOTIDE SEQUENCE [LARGE SCALE GENOMIC DNA]</scope>
    <source>
        <tissue evidence="1">Young leaves</tissue>
    </source>
</reference>
<accession>A0ABD2TD72</accession>
<sequence>NNPKRSSDNTRPHPRALLLHNAMKPRIMRQPSTVPAVPFQRSGTRPAPFLFRNGVKIARKRCSPNLVKEILKFEFEFGLFLSKFGSVFPPFFQPNFPYI</sequence>
<dbReference type="AlphaFoldDB" id="A0ABD2TD72"/>
<dbReference type="Proteomes" id="UP001627284">
    <property type="component" value="Unassembled WGS sequence"/>
</dbReference>
<comment type="caution">
    <text evidence="1">The sequence shown here is derived from an EMBL/GenBank/DDBJ whole genome shotgun (WGS) entry which is preliminary data.</text>
</comment>
<gene>
    <name evidence="1" type="ORF">AABB24_018340</name>
</gene>
<proteinExistence type="predicted"/>
<evidence type="ECO:0000313" key="2">
    <source>
        <dbReference type="Proteomes" id="UP001627284"/>
    </source>
</evidence>
<protein>
    <submittedName>
        <fullName evidence="1">Uncharacterized protein</fullName>
    </submittedName>
</protein>
<organism evidence="1 2">
    <name type="scientific">Solanum stoloniferum</name>
    <dbReference type="NCBI Taxonomy" id="62892"/>
    <lineage>
        <taxon>Eukaryota</taxon>
        <taxon>Viridiplantae</taxon>
        <taxon>Streptophyta</taxon>
        <taxon>Embryophyta</taxon>
        <taxon>Tracheophyta</taxon>
        <taxon>Spermatophyta</taxon>
        <taxon>Magnoliopsida</taxon>
        <taxon>eudicotyledons</taxon>
        <taxon>Gunneridae</taxon>
        <taxon>Pentapetalae</taxon>
        <taxon>asterids</taxon>
        <taxon>lamiids</taxon>
        <taxon>Solanales</taxon>
        <taxon>Solanaceae</taxon>
        <taxon>Solanoideae</taxon>
        <taxon>Solaneae</taxon>
        <taxon>Solanum</taxon>
    </lineage>
</organism>
<keyword evidence="2" id="KW-1185">Reference proteome</keyword>